<dbReference type="STRING" id="545697.HMPREF0216_00356"/>
<dbReference type="PATRIC" id="fig|545697.3.peg.348"/>
<dbReference type="SUPFAM" id="SSF47413">
    <property type="entry name" value="lambda repressor-like DNA-binding domains"/>
    <property type="match status" value="1"/>
</dbReference>
<dbReference type="InterPro" id="IPR010982">
    <property type="entry name" value="Lambda_DNA-bd_dom_sf"/>
</dbReference>
<dbReference type="Gene3D" id="1.10.260.40">
    <property type="entry name" value="lambda repressor-like DNA-binding domains"/>
    <property type="match status" value="1"/>
</dbReference>
<comment type="caution">
    <text evidence="2">The sequence shown here is derived from an EMBL/GenBank/DDBJ whole genome shotgun (WGS) entry which is preliminary data.</text>
</comment>
<dbReference type="Pfam" id="PF01381">
    <property type="entry name" value="HTH_3"/>
    <property type="match status" value="1"/>
</dbReference>
<gene>
    <name evidence="2" type="ORF">HMPREF0216_00356</name>
</gene>
<dbReference type="AlphaFoldDB" id="L1QN50"/>
<keyword evidence="3" id="KW-1185">Reference proteome</keyword>
<dbReference type="PROSITE" id="PS50943">
    <property type="entry name" value="HTH_CROC1"/>
    <property type="match status" value="1"/>
</dbReference>
<dbReference type="CDD" id="cd00093">
    <property type="entry name" value="HTH_XRE"/>
    <property type="match status" value="1"/>
</dbReference>
<name>L1QN50_9CLOT</name>
<dbReference type="RefSeq" id="WP_005210363.1">
    <property type="nucleotide sequence ID" value="NZ_KB291607.1"/>
</dbReference>
<evidence type="ECO:0000259" key="1">
    <source>
        <dbReference type="PROSITE" id="PS50943"/>
    </source>
</evidence>
<dbReference type="GO" id="GO:0003677">
    <property type="term" value="F:DNA binding"/>
    <property type="evidence" value="ECO:0007669"/>
    <property type="project" value="UniProtKB-KW"/>
</dbReference>
<accession>L1QN50</accession>
<proteinExistence type="predicted"/>
<feature type="domain" description="HTH cro/C1-type" evidence="1">
    <location>
        <begin position="6"/>
        <end position="60"/>
    </location>
</feature>
<reference evidence="2 3" key="1">
    <citation type="submission" date="2012-05" db="EMBL/GenBank/DDBJ databases">
        <authorList>
            <person name="Weinstock G."/>
            <person name="Sodergren E."/>
            <person name="Lobos E.A."/>
            <person name="Fulton L."/>
            <person name="Fulton R."/>
            <person name="Courtney L."/>
            <person name="Fronick C."/>
            <person name="O'Laughlin M."/>
            <person name="Godfrey J."/>
            <person name="Wilson R.M."/>
            <person name="Miner T."/>
            <person name="Farmer C."/>
            <person name="Delehaunty K."/>
            <person name="Cordes M."/>
            <person name="Minx P."/>
            <person name="Tomlinson C."/>
            <person name="Chen J."/>
            <person name="Wollam A."/>
            <person name="Pepin K.H."/>
            <person name="Bhonagiri V."/>
            <person name="Zhang X."/>
            <person name="Suruliraj S."/>
            <person name="Warren W."/>
            <person name="Mitreva M."/>
            <person name="Mardis E.R."/>
            <person name="Wilson R.K."/>
        </authorList>
    </citation>
    <scope>NUCLEOTIDE SEQUENCE [LARGE SCALE GENOMIC DNA]</scope>
    <source>
        <strain evidence="2 3">DSM 1785</strain>
    </source>
</reference>
<protein>
    <submittedName>
        <fullName evidence="2">DNA-binding helix-turn-helix protein</fullName>
    </submittedName>
</protein>
<evidence type="ECO:0000313" key="2">
    <source>
        <dbReference type="EMBL" id="EKY28997.1"/>
    </source>
</evidence>
<organism evidence="2 3">
    <name type="scientific">Clostridium celatum DSM 1785</name>
    <dbReference type="NCBI Taxonomy" id="545697"/>
    <lineage>
        <taxon>Bacteria</taxon>
        <taxon>Bacillati</taxon>
        <taxon>Bacillota</taxon>
        <taxon>Clostridia</taxon>
        <taxon>Eubacteriales</taxon>
        <taxon>Clostridiaceae</taxon>
        <taxon>Clostridium</taxon>
    </lineage>
</organism>
<sequence length="235" mass="27184">MWYTELKKIRVAIGMQAKELAEKVGKSATYISRIESGAIINTSFELVSSIARVIAESDEIKSGRVDLSEYNSDFSKLVLSYRYETMKDVYDYVNENKEVEQYSNIVRYLNKGDMDLFETVARYRVAEGEFNDAKKKLEQVILMNSGKKNLNEAAKMYEKEGYRLVFPMKRKIEVEDIIKGNYSDFLDILTDEINHLTEHMRGFGIGDLLEMKYPSEVATNEEEGEIILQEPIMEE</sequence>
<dbReference type="SMART" id="SM00530">
    <property type="entry name" value="HTH_XRE"/>
    <property type="match status" value="1"/>
</dbReference>
<dbReference type="InterPro" id="IPR001387">
    <property type="entry name" value="Cro/C1-type_HTH"/>
</dbReference>
<keyword evidence="2" id="KW-0238">DNA-binding</keyword>
<evidence type="ECO:0000313" key="3">
    <source>
        <dbReference type="Proteomes" id="UP000010420"/>
    </source>
</evidence>
<dbReference type="HOGENOM" id="CLU_1178583_0_0_9"/>
<dbReference type="OrthoDB" id="1859224at2"/>
<dbReference type="Proteomes" id="UP000010420">
    <property type="component" value="Unassembled WGS sequence"/>
</dbReference>
<dbReference type="EMBL" id="AMEZ01000013">
    <property type="protein sequence ID" value="EKY28997.1"/>
    <property type="molecule type" value="Genomic_DNA"/>
</dbReference>